<reference evidence="1" key="1">
    <citation type="submission" date="2021-04" db="EMBL/GenBank/DDBJ databases">
        <title>Genome sequence of Woronichinia naegeliana from Washington state freshwater lake bloom.</title>
        <authorList>
            <person name="Dreher T.W."/>
        </authorList>
    </citation>
    <scope>NUCLEOTIDE SEQUENCE</scope>
    <source>
        <strain evidence="1">WA131</strain>
    </source>
</reference>
<organism evidence="1">
    <name type="scientific">Woronichinia naegeliana WA131</name>
    <dbReference type="NCBI Taxonomy" id="2824559"/>
    <lineage>
        <taxon>Bacteria</taxon>
        <taxon>Bacillati</taxon>
        <taxon>Cyanobacteriota</taxon>
        <taxon>Cyanophyceae</taxon>
        <taxon>Synechococcales</taxon>
        <taxon>Coelosphaeriaceae</taxon>
        <taxon>Woronichinia</taxon>
    </lineage>
</organism>
<evidence type="ECO:0000313" key="1">
    <source>
        <dbReference type="EMBL" id="UXE59863.1"/>
    </source>
</evidence>
<gene>
    <name evidence="1" type="ORF">KA717_29840</name>
</gene>
<accession>A0A977PV84</accession>
<protein>
    <submittedName>
        <fullName evidence="1">Uncharacterized protein</fullName>
    </submittedName>
</protein>
<dbReference type="AlphaFoldDB" id="A0A977PV84"/>
<dbReference type="EMBL" id="CP073041">
    <property type="protein sequence ID" value="UXE59863.1"/>
    <property type="molecule type" value="Genomic_DNA"/>
</dbReference>
<dbReference type="Proteomes" id="UP001065613">
    <property type="component" value="Chromosome"/>
</dbReference>
<dbReference type="KEGG" id="wna:KA717_29840"/>
<sequence length="79" mass="9132">MAVFVLSLIENLFHAYHEAKALAPALTLFLETRSFDRFLAILLCVPTVFLIHNIFHELDYYLGKGNLSKFFFKPPQSIE</sequence>
<name>A0A977PV84_9CYAN</name>
<proteinExistence type="predicted"/>